<protein>
    <submittedName>
        <fullName evidence="1">Uncharacterized protein</fullName>
    </submittedName>
</protein>
<keyword evidence="2" id="KW-1185">Reference proteome</keyword>
<accession>U5C012</accession>
<dbReference type="EMBL" id="AWXR01000030">
    <property type="protein sequence ID" value="ERM82261.1"/>
    <property type="molecule type" value="Genomic_DNA"/>
</dbReference>
<dbReference type="AlphaFoldDB" id="U5C012"/>
<gene>
    <name evidence="1" type="ORF">P872_18940</name>
</gene>
<proteinExistence type="predicted"/>
<organism evidence="1 2">
    <name type="scientific">Rhodonellum psychrophilum GCM71 = DSM 17998</name>
    <dbReference type="NCBI Taxonomy" id="1123057"/>
    <lineage>
        <taxon>Bacteria</taxon>
        <taxon>Pseudomonadati</taxon>
        <taxon>Bacteroidota</taxon>
        <taxon>Cytophagia</taxon>
        <taxon>Cytophagales</taxon>
        <taxon>Cytophagaceae</taxon>
        <taxon>Rhodonellum</taxon>
    </lineage>
</organism>
<evidence type="ECO:0000313" key="1">
    <source>
        <dbReference type="EMBL" id="ERM82261.1"/>
    </source>
</evidence>
<sequence length="37" mass="4332">MGKGIFVFRVLVLLFSQRNSGIVSVFFLKEKLWFLVI</sequence>
<evidence type="ECO:0000313" key="2">
    <source>
        <dbReference type="Proteomes" id="UP000016843"/>
    </source>
</evidence>
<name>U5C012_9BACT</name>
<reference evidence="1 2" key="1">
    <citation type="journal article" date="2013" name="Genome Announc.">
        <title>Draft Genome Sequence of the Psychrophilic and Alkaliphilic Rhodonellum psychrophilum Strain GCM71T.</title>
        <authorList>
            <person name="Hauptmann A.L."/>
            <person name="Glaring M.A."/>
            <person name="Hallin P.F."/>
            <person name="Prieme A."/>
            <person name="Stougaard P."/>
        </authorList>
    </citation>
    <scope>NUCLEOTIDE SEQUENCE [LARGE SCALE GENOMIC DNA]</scope>
    <source>
        <strain evidence="1 2">GCM71</strain>
    </source>
</reference>
<comment type="caution">
    <text evidence="1">The sequence shown here is derived from an EMBL/GenBank/DDBJ whole genome shotgun (WGS) entry which is preliminary data.</text>
</comment>
<dbReference type="Proteomes" id="UP000016843">
    <property type="component" value="Unassembled WGS sequence"/>
</dbReference>